<comment type="similarity">
    <text evidence="3">Belongs to the metallo-dependent hydrolases superfamily. DHOase family. Class I DHOase subfamily.</text>
</comment>
<dbReference type="PROSITE" id="PS00482">
    <property type="entry name" value="DIHYDROOROTASE_1"/>
    <property type="match status" value="1"/>
</dbReference>
<dbReference type="PANTHER" id="PTHR43668">
    <property type="entry name" value="ALLANTOINASE"/>
    <property type="match status" value="1"/>
</dbReference>
<evidence type="ECO:0000256" key="2">
    <source>
        <dbReference type="ARBA" id="ARBA00002368"/>
    </source>
</evidence>
<dbReference type="InterPro" id="IPR050138">
    <property type="entry name" value="DHOase/Allantoinase_Hydrolase"/>
</dbReference>
<dbReference type="CDD" id="cd01317">
    <property type="entry name" value="DHOase_IIa"/>
    <property type="match status" value="1"/>
</dbReference>
<keyword evidence="5" id="KW-0378">Hydrolase</keyword>
<evidence type="ECO:0000259" key="7">
    <source>
        <dbReference type="Pfam" id="PF01979"/>
    </source>
</evidence>
<evidence type="ECO:0000256" key="6">
    <source>
        <dbReference type="ARBA" id="ARBA00022975"/>
    </source>
</evidence>
<evidence type="ECO:0000313" key="9">
    <source>
        <dbReference type="Proteomes" id="UP001321766"/>
    </source>
</evidence>
<comment type="function">
    <text evidence="2">Catalyzes the reversible cyclization of carbamoyl aspartate to dihydroorotate.</text>
</comment>
<keyword evidence="6" id="KW-0665">Pyrimidine biosynthesis</keyword>
<dbReference type="Gene3D" id="3.20.20.140">
    <property type="entry name" value="Metal-dependent hydrolases"/>
    <property type="match status" value="1"/>
</dbReference>
<dbReference type="InterPro" id="IPR006680">
    <property type="entry name" value="Amidohydro-rel"/>
</dbReference>
<keyword evidence="9" id="KW-1185">Reference proteome</keyword>
<dbReference type="SUPFAM" id="SSF51338">
    <property type="entry name" value="Composite domain of metallo-dependent hydrolases"/>
    <property type="match status" value="1"/>
</dbReference>
<reference evidence="8 9" key="1">
    <citation type="journal article" date="2023" name="Microbiol. Spectr.">
        <title>Symbiosis of Carpenter Bees with Uncharacterized Lactic Acid Bacteria Showing NAD Auxotrophy.</title>
        <authorList>
            <person name="Kawasaki S."/>
            <person name="Ozawa K."/>
            <person name="Mori T."/>
            <person name="Yamamoto A."/>
            <person name="Ito M."/>
            <person name="Ohkuma M."/>
            <person name="Sakamoto M."/>
            <person name="Matsutani M."/>
        </authorList>
    </citation>
    <scope>NUCLEOTIDE SEQUENCE [LARGE SCALE GENOMIC DNA]</scope>
    <source>
        <strain evidence="8 9">Kim37-2</strain>
    </source>
</reference>
<keyword evidence="4" id="KW-0479">Metal-binding</keyword>
<gene>
    <name evidence="8" type="primary">pyrC</name>
    <name evidence="8" type="ORF">KIM372_09890</name>
</gene>
<dbReference type="Proteomes" id="UP001321766">
    <property type="component" value="Chromosome"/>
</dbReference>
<dbReference type="EMBL" id="AP026798">
    <property type="protein sequence ID" value="BDR53082.1"/>
    <property type="molecule type" value="Genomic_DNA"/>
</dbReference>
<evidence type="ECO:0000256" key="5">
    <source>
        <dbReference type="ARBA" id="ARBA00022801"/>
    </source>
</evidence>
<evidence type="ECO:0000313" key="8">
    <source>
        <dbReference type="EMBL" id="BDR53082.1"/>
    </source>
</evidence>
<protein>
    <submittedName>
        <fullName evidence="8">Dihydroorotase</fullName>
    </submittedName>
</protein>
<organism evidence="8 9">
    <name type="scientific">Bombiscardovia nodaiensis</name>
    <dbReference type="NCBI Taxonomy" id="2932181"/>
    <lineage>
        <taxon>Bacteria</taxon>
        <taxon>Bacillati</taxon>
        <taxon>Actinomycetota</taxon>
        <taxon>Actinomycetes</taxon>
        <taxon>Bifidobacteriales</taxon>
        <taxon>Bifidobacteriaceae</taxon>
        <taxon>Bombiscardovia</taxon>
    </lineage>
</organism>
<dbReference type="PANTHER" id="PTHR43668:SF2">
    <property type="entry name" value="ALLANTOINASE"/>
    <property type="match status" value="1"/>
</dbReference>
<dbReference type="SUPFAM" id="SSF51556">
    <property type="entry name" value="Metallo-dependent hydrolases"/>
    <property type="match status" value="1"/>
</dbReference>
<dbReference type="Gene3D" id="2.30.40.10">
    <property type="entry name" value="Urease, subunit C, domain 1"/>
    <property type="match status" value="2"/>
</dbReference>
<accession>A0ABM8B8E0</accession>
<feature type="domain" description="Amidohydrolase-related" evidence="7">
    <location>
        <begin position="67"/>
        <end position="393"/>
    </location>
</feature>
<dbReference type="Pfam" id="PF01979">
    <property type="entry name" value="Amidohydro_1"/>
    <property type="match status" value="1"/>
</dbReference>
<sequence>MGRADTHPTLTLRRLRLWKSGQLVDLRLPWPTPDTIRQLGSLLNGWEQLAQREQTSHFEVDMEGALLAPGLVDPHVHFRDPGQTQKEDMLTGCCAAAAGGYTSVLIMPNTQPAMDNPDTVDFLQDYERRRGCRLPVGYRLCLAASQAREGKQPTSADLWTRYMPGGPAAHRTLAARLHPVVAVSDDGAAVADGIAQAVAEQAAQVGLPVLDHCEHHVRGQVNAGPVAEALGLEGVPVATELRIVQRDIELARSTGAHFHLQHVSTAAAFSAIRQAKAQGLPVTCETAPHYLALCDEDLLERGAMAKMNPPLRSRSDRQATLEAVADGTVDMIATDHAPHTASEKERGLASAPNGIIGLETAYGVCHRALVDAGWISGRRLIELMSLAPARLMGEPTTDPEVLLQQERQAQGAQESTAGRPLIDVKAADQPVNWCLLVPEESWVVDASRFHSKARNTPFQSERLTGRVVMTIVDSQPVFSSVPTRFFQAHSSDQQQAIA</sequence>
<comment type="cofactor">
    <cofactor evidence="1">
        <name>Zn(2+)</name>
        <dbReference type="ChEBI" id="CHEBI:29105"/>
    </cofactor>
</comment>
<dbReference type="InterPro" id="IPR032466">
    <property type="entry name" value="Metal_Hydrolase"/>
</dbReference>
<evidence type="ECO:0000256" key="3">
    <source>
        <dbReference type="ARBA" id="ARBA00010286"/>
    </source>
</evidence>
<dbReference type="InterPro" id="IPR004722">
    <property type="entry name" value="DHOase"/>
</dbReference>
<evidence type="ECO:0000256" key="4">
    <source>
        <dbReference type="ARBA" id="ARBA00022723"/>
    </source>
</evidence>
<proteinExistence type="inferred from homology"/>
<evidence type="ECO:0000256" key="1">
    <source>
        <dbReference type="ARBA" id="ARBA00001947"/>
    </source>
</evidence>
<dbReference type="PROSITE" id="PS00483">
    <property type="entry name" value="DIHYDROOROTASE_2"/>
    <property type="match status" value="1"/>
</dbReference>
<name>A0ABM8B8E0_9BIFI</name>
<dbReference type="InterPro" id="IPR011059">
    <property type="entry name" value="Metal-dep_hydrolase_composite"/>
</dbReference>
<dbReference type="InterPro" id="IPR002195">
    <property type="entry name" value="Dihydroorotase_CS"/>
</dbReference>